<keyword evidence="2" id="KW-1185">Reference proteome</keyword>
<dbReference type="EMBL" id="ML208721">
    <property type="protein sequence ID" value="TFK60879.1"/>
    <property type="molecule type" value="Genomic_DNA"/>
</dbReference>
<accession>A0ACD3A5F1</accession>
<dbReference type="Proteomes" id="UP000308600">
    <property type="component" value="Unassembled WGS sequence"/>
</dbReference>
<evidence type="ECO:0000313" key="2">
    <source>
        <dbReference type="Proteomes" id="UP000308600"/>
    </source>
</evidence>
<name>A0ACD3A5F1_9AGAR</name>
<protein>
    <submittedName>
        <fullName evidence="1">Uncharacterized protein</fullName>
    </submittedName>
</protein>
<sequence length="211" mass="24110">MNRPEFPLDLSDVSRLEVELCPKNLRNVEYLLSLCAQSLRHLNFSPRGASVSIRHLSALRVLQPKLDISHYITNVQFMESVSSGLLGTLESLYIPRDDNSNDQDHGSQTEVHQYCRLEEIDIPMGTPTYSQAVPQTFWTDLDDILVKLSPVRVRIVTTSLYQYREHLPNLRELLPNLGKSGRLMLTNEFWGSRLNEQGGKQFGRVAVERVC</sequence>
<evidence type="ECO:0000313" key="1">
    <source>
        <dbReference type="EMBL" id="TFK60879.1"/>
    </source>
</evidence>
<proteinExistence type="predicted"/>
<gene>
    <name evidence="1" type="ORF">BDN72DRAFT_965478</name>
</gene>
<organism evidence="1 2">
    <name type="scientific">Pluteus cervinus</name>
    <dbReference type="NCBI Taxonomy" id="181527"/>
    <lineage>
        <taxon>Eukaryota</taxon>
        <taxon>Fungi</taxon>
        <taxon>Dikarya</taxon>
        <taxon>Basidiomycota</taxon>
        <taxon>Agaricomycotina</taxon>
        <taxon>Agaricomycetes</taxon>
        <taxon>Agaricomycetidae</taxon>
        <taxon>Agaricales</taxon>
        <taxon>Pluteineae</taxon>
        <taxon>Pluteaceae</taxon>
        <taxon>Pluteus</taxon>
    </lineage>
</organism>
<reference evidence="1 2" key="1">
    <citation type="journal article" date="2019" name="Nat. Ecol. Evol.">
        <title>Megaphylogeny resolves global patterns of mushroom evolution.</title>
        <authorList>
            <person name="Varga T."/>
            <person name="Krizsan K."/>
            <person name="Foldi C."/>
            <person name="Dima B."/>
            <person name="Sanchez-Garcia M."/>
            <person name="Sanchez-Ramirez S."/>
            <person name="Szollosi G.J."/>
            <person name="Szarkandi J.G."/>
            <person name="Papp V."/>
            <person name="Albert L."/>
            <person name="Andreopoulos W."/>
            <person name="Angelini C."/>
            <person name="Antonin V."/>
            <person name="Barry K.W."/>
            <person name="Bougher N.L."/>
            <person name="Buchanan P."/>
            <person name="Buyck B."/>
            <person name="Bense V."/>
            <person name="Catcheside P."/>
            <person name="Chovatia M."/>
            <person name="Cooper J."/>
            <person name="Damon W."/>
            <person name="Desjardin D."/>
            <person name="Finy P."/>
            <person name="Geml J."/>
            <person name="Haridas S."/>
            <person name="Hughes K."/>
            <person name="Justo A."/>
            <person name="Karasinski D."/>
            <person name="Kautmanova I."/>
            <person name="Kiss B."/>
            <person name="Kocsube S."/>
            <person name="Kotiranta H."/>
            <person name="LaButti K.M."/>
            <person name="Lechner B.E."/>
            <person name="Liimatainen K."/>
            <person name="Lipzen A."/>
            <person name="Lukacs Z."/>
            <person name="Mihaltcheva S."/>
            <person name="Morgado L.N."/>
            <person name="Niskanen T."/>
            <person name="Noordeloos M.E."/>
            <person name="Ohm R.A."/>
            <person name="Ortiz-Santana B."/>
            <person name="Ovrebo C."/>
            <person name="Racz N."/>
            <person name="Riley R."/>
            <person name="Savchenko A."/>
            <person name="Shiryaev A."/>
            <person name="Soop K."/>
            <person name="Spirin V."/>
            <person name="Szebenyi C."/>
            <person name="Tomsovsky M."/>
            <person name="Tulloss R.E."/>
            <person name="Uehling J."/>
            <person name="Grigoriev I.V."/>
            <person name="Vagvolgyi C."/>
            <person name="Papp T."/>
            <person name="Martin F.M."/>
            <person name="Miettinen O."/>
            <person name="Hibbett D.S."/>
            <person name="Nagy L.G."/>
        </authorList>
    </citation>
    <scope>NUCLEOTIDE SEQUENCE [LARGE SCALE GENOMIC DNA]</scope>
    <source>
        <strain evidence="1 2">NL-1719</strain>
    </source>
</reference>